<reference evidence="1" key="1">
    <citation type="submission" date="2006-08" db="EMBL/GenBank/DDBJ databases">
        <title>Complete sequence of Chromosome 2 of Burkholderia cepacia AMMD.</title>
        <authorList>
            <consortium name="US DOE Joint Genome Institute"/>
            <person name="Copeland A."/>
            <person name="Lucas S."/>
            <person name="Lapidus A."/>
            <person name="Barry K."/>
            <person name="Detter J.C."/>
            <person name="Glavina del Rio T."/>
            <person name="Hammon N."/>
            <person name="Israni S."/>
            <person name="Pitluck S."/>
            <person name="Bruce D."/>
            <person name="Chain P."/>
            <person name="Malfatti S."/>
            <person name="Shin M."/>
            <person name="Vergez L."/>
            <person name="Schmutz J."/>
            <person name="Larimer F."/>
            <person name="Land M."/>
            <person name="Hauser L."/>
            <person name="Kyrpides N."/>
            <person name="Kim E."/>
            <person name="Parke J."/>
            <person name="Coenye T."/>
            <person name="Konstantinidis K."/>
            <person name="Ramette A."/>
            <person name="Tiedje J."/>
            <person name="Richardson P."/>
        </authorList>
    </citation>
    <scope>NUCLEOTIDE SEQUENCE</scope>
    <source>
        <strain evidence="1">AMMD</strain>
    </source>
</reference>
<sequence>MLQRMKDTLGCFDNERSHCELLVAMISRRNVLIASEVGDHSPDVMPIRDGKVQVRIRKWH</sequence>
<gene>
    <name evidence="1" type="ordered locus">Bamb_3447</name>
</gene>
<name>Q0BA22_BURCM</name>
<evidence type="ECO:0000313" key="1">
    <source>
        <dbReference type="EMBL" id="ABI89001.1"/>
    </source>
</evidence>
<proteinExistence type="predicted"/>
<dbReference type="EMBL" id="CP000441">
    <property type="protein sequence ID" value="ABI89001.1"/>
    <property type="molecule type" value="Genomic_DNA"/>
</dbReference>
<keyword evidence="2" id="KW-1185">Reference proteome</keyword>
<organism evidence="1 2">
    <name type="scientific">Burkholderia ambifaria (strain ATCC BAA-244 / DSM 16087 / CCUG 44356 / LMG 19182 / AMMD)</name>
    <name type="common">Burkholderia cepacia (strain AMMD)</name>
    <dbReference type="NCBI Taxonomy" id="339670"/>
    <lineage>
        <taxon>Bacteria</taxon>
        <taxon>Pseudomonadati</taxon>
        <taxon>Pseudomonadota</taxon>
        <taxon>Betaproteobacteria</taxon>
        <taxon>Burkholderiales</taxon>
        <taxon>Burkholderiaceae</taxon>
        <taxon>Burkholderia</taxon>
        <taxon>Burkholderia cepacia complex</taxon>
    </lineage>
</organism>
<evidence type="ECO:0000313" key="2">
    <source>
        <dbReference type="Proteomes" id="UP000000662"/>
    </source>
</evidence>
<dbReference type="AlphaFoldDB" id="Q0BA22"/>
<dbReference type="KEGG" id="bam:Bamb_3447"/>
<dbReference type="Proteomes" id="UP000000662">
    <property type="component" value="Chromosome 2"/>
</dbReference>
<accession>Q0BA22</accession>
<protein>
    <submittedName>
        <fullName evidence="1">Uncharacterized protein</fullName>
    </submittedName>
</protein>